<dbReference type="AlphaFoldDB" id="A0A0B4D0N3"/>
<dbReference type="RefSeq" id="WP_039412222.1">
    <property type="nucleotide sequence ID" value="NZ_JWSZ01000001.1"/>
</dbReference>
<feature type="signal peptide" evidence="2">
    <location>
        <begin position="1"/>
        <end position="26"/>
    </location>
</feature>
<dbReference type="PROSITE" id="PS51257">
    <property type="entry name" value="PROKAR_LIPOPROTEIN"/>
    <property type="match status" value="1"/>
</dbReference>
<keyword evidence="2" id="KW-0732">Signal</keyword>
<feature type="compositionally biased region" description="Polar residues" evidence="1">
    <location>
        <begin position="143"/>
        <end position="152"/>
    </location>
</feature>
<feature type="region of interest" description="Disordered" evidence="1">
    <location>
        <begin position="130"/>
        <end position="152"/>
    </location>
</feature>
<sequence length="165" mass="17192">MNTKNVTRIGGIAAALSLTAALTGCAGGQSVADACSIAKTEIETATSSITSDLNASMSQATSGEKVDFSSLFQPVLDGLSSAESKVTNEQVKAPLSAFADEYRNFAAIFADFEMPNLKNIDPSDEAAMQKLQEAQAKAEEISTKGQESSTKLTAEAKKLQEVCGS</sequence>
<dbReference type="Proteomes" id="UP000031202">
    <property type="component" value="Unassembled WGS sequence"/>
</dbReference>
<evidence type="ECO:0000313" key="3">
    <source>
        <dbReference type="EMBL" id="KIC60216.1"/>
    </source>
</evidence>
<evidence type="ECO:0000313" key="4">
    <source>
        <dbReference type="Proteomes" id="UP000031202"/>
    </source>
</evidence>
<comment type="caution">
    <text evidence="3">The sequence shown here is derived from an EMBL/GenBank/DDBJ whole genome shotgun (WGS) entry which is preliminary data.</text>
</comment>
<accession>A0A0B4D0N3</accession>
<organism evidence="3 4">
    <name type="scientific">Microbacterium hominis</name>
    <dbReference type="NCBI Taxonomy" id="162426"/>
    <lineage>
        <taxon>Bacteria</taxon>
        <taxon>Bacillati</taxon>
        <taxon>Actinomycetota</taxon>
        <taxon>Actinomycetes</taxon>
        <taxon>Micrococcales</taxon>
        <taxon>Microbacteriaceae</taxon>
        <taxon>Microbacterium</taxon>
    </lineage>
</organism>
<proteinExistence type="predicted"/>
<feature type="chain" id="PRO_5039185425" description="Lipoprotein" evidence="2">
    <location>
        <begin position="27"/>
        <end position="165"/>
    </location>
</feature>
<dbReference type="EMBL" id="JWSZ01000001">
    <property type="protein sequence ID" value="KIC60216.1"/>
    <property type="molecule type" value="Genomic_DNA"/>
</dbReference>
<reference evidence="3 4" key="1">
    <citation type="submission" date="2014-12" db="EMBL/GenBank/DDBJ databases">
        <title>Genome sequencing of Microbacterium hominis TPW29.</title>
        <authorList>
            <person name="Tan P.W."/>
            <person name="Chan K.-G."/>
        </authorList>
    </citation>
    <scope>NUCLEOTIDE SEQUENCE [LARGE SCALE GENOMIC DNA]</scope>
    <source>
        <strain evidence="3 4">TPW29</strain>
    </source>
</reference>
<evidence type="ECO:0000256" key="2">
    <source>
        <dbReference type="SAM" id="SignalP"/>
    </source>
</evidence>
<gene>
    <name evidence="3" type="ORF">RM52_02135</name>
</gene>
<protein>
    <recommendedName>
        <fullName evidence="5">Lipoprotein</fullName>
    </recommendedName>
</protein>
<evidence type="ECO:0000256" key="1">
    <source>
        <dbReference type="SAM" id="MobiDB-lite"/>
    </source>
</evidence>
<evidence type="ECO:0008006" key="5">
    <source>
        <dbReference type="Google" id="ProtNLM"/>
    </source>
</evidence>
<name>A0A0B4D0N3_9MICO</name>